<evidence type="ECO:0000313" key="1">
    <source>
        <dbReference type="EMBL" id="KAK3802690.1"/>
    </source>
</evidence>
<keyword evidence="2" id="KW-1185">Reference proteome</keyword>
<dbReference type="AlphaFoldDB" id="A0AAE1BBC4"/>
<reference evidence="1" key="1">
    <citation type="journal article" date="2023" name="G3 (Bethesda)">
        <title>A reference genome for the long-term kleptoplast-retaining sea slug Elysia crispata morphotype clarki.</title>
        <authorList>
            <person name="Eastman K.E."/>
            <person name="Pendleton A.L."/>
            <person name="Shaikh M.A."/>
            <person name="Suttiyut T."/>
            <person name="Ogas R."/>
            <person name="Tomko P."/>
            <person name="Gavelis G."/>
            <person name="Widhalm J.R."/>
            <person name="Wisecaver J.H."/>
        </authorList>
    </citation>
    <scope>NUCLEOTIDE SEQUENCE</scope>
    <source>
        <strain evidence="1">ECLA1</strain>
    </source>
</reference>
<name>A0AAE1BBC4_9GAST</name>
<proteinExistence type="predicted"/>
<organism evidence="1 2">
    <name type="scientific">Elysia crispata</name>
    <name type="common">lettuce slug</name>
    <dbReference type="NCBI Taxonomy" id="231223"/>
    <lineage>
        <taxon>Eukaryota</taxon>
        <taxon>Metazoa</taxon>
        <taxon>Spiralia</taxon>
        <taxon>Lophotrochozoa</taxon>
        <taxon>Mollusca</taxon>
        <taxon>Gastropoda</taxon>
        <taxon>Heterobranchia</taxon>
        <taxon>Euthyneura</taxon>
        <taxon>Panpulmonata</taxon>
        <taxon>Sacoglossa</taxon>
        <taxon>Placobranchoidea</taxon>
        <taxon>Plakobranchidae</taxon>
        <taxon>Elysia</taxon>
    </lineage>
</organism>
<accession>A0AAE1BBC4</accession>
<comment type="caution">
    <text evidence="1">The sequence shown here is derived from an EMBL/GenBank/DDBJ whole genome shotgun (WGS) entry which is preliminary data.</text>
</comment>
<dbReference type="Proteomes" id="UP001283361">
    <property type="component" value="Unassembled WGS sequence"/>
</dbReference>
<sequence length="83" mass="9848">MTKADLTELRPSRYTYTSLENPQGYFGQRRSPIRPALSANKMKAREHGCHYHDRRCRWTGDVLRRRDPVTVTVSHETTLHWNH</sequence>
<gene>
    <name evidence="1" type="ORF">RRG08_001953</name>
</gene>
<evidence type="ECO:0000313" key="2">
    <source>
        <dbReference type="Proteomes" id="UP001283361"/>
    </source>
</evidence>
<dbReference type="EMBL" id="JAWDGP010000218">
    <property type="protein sequence ID" value="KAK3802690.1"/>
    <property type="molecule type" value="Genomic_DNA"/>
</dbReference>
<protein>
    <submittedName>
        <fullName evidence="1">Uncharacterized protein</fullName>
    </submittedName>
</protein>